<dbReference type="EMBL" id="JALLPB020000012">
    <property type="protein sequence ID" value="KAL3826876.1"/>
    <property type="molecule type" value="Genomic_DNA"/>
</dbReference>
<organism evidence="3 4">
    <name type="scientific">Cyclostephanos tholiformis</name>
    <dbReference type="NCBI Taxonomy" id="382380"/>
    <lineage>
        <taxon>Eukaryota</taxon>
        <taxon>Sar</taxon>
        <taxon>Stramenopiles</taxon>
        <taxon>Ochrophyta</taxon>
        <taxon>Bacillariophyta</taxon>
        <taxon>Coscinodiscophyceae</taxon>
        <taxon>Thalassiosirophycidae</taxon>
        <taxon>Stephanodiscales</taxon>
        <taxon>Stephanodiscaceae</taxon>
        <taxon>Cyclostephanos</taxon>
    </lineage>
</organism>
<keyword evidence="2" id="KW-0812">Transmembrane</keyword>
<feature type="transmembrane region" description="Helical" evidence="2">
    <location>
        <begin position="112"/>
        <end position="132"/>
    </location>
</feature>
<dbReference type="SUPFAM" id="SSF50891">
    <property type="entry name" value="Cyclophilin-like"/>
    <property type="match status" value="1"/>
</dbReference>
<feature type="region of interest" description="Disordered" evidence="1">
    <location>
        <begin position="85"/>
        <end position="108"/>
    </location>
</feature>
<dbReference type="AlphaFoldDB" id="A0ABD3SR80"/>
<accession>A0ABD3SR80</accession>
<evidence type="ECO:0000256" key="2">
    <source>
        <dbReference type="SAM" id="Phobius"/>
    </source>
</evidence>
<feature type="region of interest" description="Disordered" evidence="1">
    <location>
        <begin position="1"/>
        <end position="37"/>
    </location>
</feature>
<evidence type="ECO:0008006" key="5">
    <source>
        <dbReference type="Google" id="ProtNLM"/>
    </source>
</evidence>
<keyword evidence="4" id="KW-1185">Reference proteome</keyword>
<sequence>MPLMRMSSSIASSEDEDIESGYTSEHDNISSNIGKPDPHDMIITVSKLTSNGKIPRRRSNCEQLRFRQASCSSCTGDVDNVPWLLPQMPPFSPTSTSRSSSQRDNDPNHHHIPILAALASAFILIGITILVVSQQHAEMTSLRSQLEIANQSRAYLEKSASDLHTTLLLRQTALNHCNQAHATTTRHNLEISDKVGTLSRELLESNREVERLMDRDANVATLMDVERKLRISESRWDAYADRIGQHSRRTVLEKYGGGPHHVELQVQLPASQQGDGRSTNAPVVETIKIELAPLDMMPHSVRVFLEQISSGMWDDGAFDLHAGHVLMAHSKVLVESANDKEVTPMMLPFPEYNANYPHDRYTIAFPAPSSNSNSELGFYINLQNNDVHHSPRMESFTNSGATMTSVGERFVEGESCFGNIVDEASRRVVDRMDALSVDSGKQRTLKESVIIKTARVVGYGN</sequence>
<evidence type="ECO:0000313" key="3">
    <source>
        <dbReference type="EMBL" id="KAL3826876.1"/>
    </source>
</evidence>
<gene>
    <name evidence="3" type="ORF">ACHAXA_000844</name>
</gene>
<name>A0ABD3SR80_9STRA</name>
<dbReference type="Gene3D" id="2.40.100.10">
    <property type="entry name" value="Cyclophilin-like"/>
    <property type="match status" value="1"/>
</dbReference>
<proteinExistence type="predicted"/>
<evidence type="ECO:0000313" key="4">
    <source>
        <dbReference type="Proteomes" id="UP001530377"/>
    </source>
</evidence>
<comment type="caution">
    <text evidence="3">The sequence shown here is derived from an EMBL/GenBank/DDBJ whole genome shotgun (WGS) entry which is preliminary data.</text>
</comment>
<dbReference type="InterPro" id="IPR029000">
    <property type="entry name" value="Cyclophilin-like_dom_sf"/>
</dbReference>
<dbReference type="Proteomes" id="UP001530377">
    <property type="component" value="Unassembled WGS sequence"/>
</dbReference>
<keyword evidence="2" id="KW-1133">Transmembrane helix</keyword>
<reference evidence="3 4" key="1">
    <citation type="submission" date="2024-10" db="EMBL/GenBank/DDBJ databases">
        <title>Updated reference genomes for cyclostephanoid diatoms.</title>
        <authorList>
            <person name="Roberts W.R."/>
            <person name="Alverson A.J."/>
        </authorList>
    </citation>
    <scope>NUCLEOTIDE SEQUENCE [LARGE SCALE GENOMIC DNA]</scope>
    <source>
        <strain evidence="3 4">AJA228-03</strain>
    </source>
</reference>
<keyword evidence="2" id="KW-0472">Membrane</keyword>
<protein>
    <recommendedName>
        <fullName evidence="5">PPIase cyclophilin-type domain-containing protein</fullName>
    </recommendedName>
</protein>
<evidence type="ECO:0000256" key="1">
    <source>
        <dbReference type="SAM" id="MobiDB-lite"/>
    </source>
</evidence>